<keyword evidence="9" id="KW-1185">Reference proteome</keyword>
<comment type="cofactor">
    <cofactor evidence="1 6">
        <name>pyridoxal 5'-phosphate</name>
        <dbReference type="ChEBI" id="CHEBI:597326"/>
    </cofactor>
</comment>
<dbReference type="NCBIfam" id="NF006514">
    <property type="entry name" value="PRK08960.1"/>
    <property type="match status" value="1"/>
</dbReference>
<dbReference type="GO" id="GO:0030170">
    <property type="term" value="F:pyridoxal phosphate binding"/>
    <property type="evidence" value="ECO:0007669"/>
    <property type="project" value="InterPro"/>
</dbReference>
<dbReference type="GO" id="GO:0006520">
    <property type="term" value="P:amino acid metabolic process"/>
    <property type="evidence" value="ECO:0007669"/>
    <property type="project" value="InterPro"/>
</dbReference>
<dbReference type="PROSITE" id="PS00105">
    <property type="entry name" value="AA_TRANSFER_CLASS_1"/>
    <property type="match status" value="1"/>
</dbReference>
<evidence type="ECO:0000256" key="3">
    <source>
        <dbReference type="ARBA" id="ARBA00022576"/>
    </source>
</evidence>
<gene>
    <name evidence="8" type="ORF">C1949_15325</name>
</gene>
<dbReference type="SUPFAM" id="SSF53383">
    <property type="entry name" value="PLP-dependent transferases"/>
    <property type="match status" value="1"/>
</dbReference>
<organism evidence="8 9">
    <name type="scientific">Halopseudomonas oceani</name>
    <dbReference type="NCBI Taxonomy" id="1708783"/>
    <lineage>
        <taxon>Bacteria</taxon>
        <taxon>Pseudomonadati</taxon>
        <taxon>Pseudomonadota</taxon>
        <taxon>Gammaproteobacteria</taxon>
        <taxon>Pseudomonadales</taxon>
        <taxon>Pseudomonadaceae</taxon>
        <taxon>Halopseudomonas</taxon>
    </lineage>
</organism>
<dbReference type="InterPro" id="IPR015421">
    <property type="entry name" value="PyrdxlP-dep_Trfase_major"/>
</dbReference>
<dbReference type="Proteomes" id="UP000243451">
    <property type="component" value="Unassembled WGS sequence"/>
</dbReference>
<keyword evidence="5" id="KW-0663">Pyridoxal phosphate</keyword>
<feature type="domain" description="Aminotransferase class I/classII large" evidence="7">
    <location>
        <begin position="34"/>
        <end position="382"/>
    </location>
</feature>
<dbReference type="InterPro" id="IPR015424">
    <property type="entry name" value="PyrdxlP-dep_Trfase"/>
</dbReference>
<comment type="similarity">
    <text evidence="2 6">Belongs to the class-I pyridoxal-phosphate-dependent aminotransferase family.</text>
</comment>
<name>A0A2P4ESC3_9GAMM</name>
<keyword evidence="3 6" id="KW-0032">Aminotransferase</keyword>
<evidence type="ECO:0000313" key="8">
    <source>
        <dbReference type="EMBL" id="POB01883.1"/>
    </source>
</evidence>
<evidence type="ECO:0000256" key="6">
    <source>
        <dbReference type="RuleBase" id="RU000481"/>
    </source>
</evidence>
<dbReference type="EMBL" id="PPSK01000017">
    <property type="protein sequence ID" value="POB01883.1"/>
    <property type="molecule type" value="Genomic_DNA"/>
</dbReference>
<dbReference type="GO" id="GO:0008483">
    <property type="term" value="F:transaminase activity"/>
    <property type="evidence" value="ECO:0007669"/>
    <property type="project" value="UniProtKB-KW"/>
</dbReference>
<keyword evidence="4 6" id="KW-0808">Transferase</keyword>
<dbReference type="InterPro" id="IPR004839">
    <property type="entry name" value="Aminotransferase_I/II_large"/>
</dbReference>
<dbReference type="InterPro" id="IPR004838">
    <property type="entry name" value="NHTrfase_class1_PyrdxlP-BS"/>
</dbReference>
<evidence type="ECO:0000256" key="4">
    <source>
        <dbReference type="ARBA" id="ARBA00022679"/>
    </source>
</evidence>
<dbReference type="OrthoDB" id="9803354at2"/>
<dbReference type="RefSeq" id="WP_104739342.1">
    <property type="nucleotide sequence ID" value="NZ_BMHR01000015.1"/>
</dbReference>
<proteinExistence type="inferred from homology"/>
<evidence type="ECO:0000313" key="9">
    <source>
        <dbReference type="Proteomes" id="UP000243451"/>
    </source>
</evidence>
<dbReference type="InterPro" id="IPR050596">
    <property type="entry name" value="AspAT/PAT-like"/>
</dbReference>
<dbReference type="CDD" id="cd00609">
    <property type="entry name" value="AAT_like"/>
    <property type="match status" value="1"/>
</dbReference>
<comment type="caution">
    <text evidence="8">The sequence shown here is derived from an EMBL/GenBank/DDBJ whole genome shotgun (WGS) entry which is preliminary data.</text>
</comment>
<accession>A0A2P4ESC3</accession>
<dbReference type="Pfam" id="PF00155">
    <property type="entry name" value="Aminotran_1_2"/>
    <property type="match status" value="1"/>
</dbReference>
<dbReference type="PANTHER" id="PTHR46383">
    <property type="entry name" value="ASPARTATE AMINOTRANSFERASE"/>
    <property type="match status" value="1"/>
</dbReference>
<dbReference type="EC" id="2.6.1.-" evidence="6"/>
<evidence type="ECO:0000256" key="2">
    <source>
        <dbReference type="ARBA" id="ARBA00007441"/>
    </source>
</evidence>
<evidence type="ECO:0000256" key="5">
    <source>
        <dbReference type="ARBA" id="ARBA00022898"/>
    </source>
</evidence>
<protein>
    <recommendedName>
        <fullName evidence="6">Aminotransferase</fullName>
        <ecNumber evidence="6">2.6.1.-</ecNumber>
    </recommendedName>
</protein>
<evidence type="ECO:0000259" key="7">
    <source>
        <dbReference type="Pfam" id="PF00155"/>
    </source>
</evidence>
<dbReference type="PANTHER" id="PTHR46383:SF2">
    <property type="entry name" value="AMINOTRANSFERASE"/>
    <property type="match status" value="1"/>
</dbReference>
<reference evidence="8 9" key="1">
    <citation type="submission" date="2018-01" db="EMBL/GenBank/DDBJ databases">
        <title>Draft genome of the type strain Pseudomonas oceani DSM 100277 isolated from the deep water in Okinawa trough, northwestern Pacific Ocean.</title>
        <authorList>
            <person name="Gomila M."/>
            <person name="Mulet M."/>
            <person name="Garcia-Valdes E."/>
            <person name="Lalucat J."/>
        </authorList>
    </citation>
    <scope>NUCLEOTIDE SEQUENCE [LARGE SCALE GENOMIC DNA]</scope>
    <source>
        <strain evidence="8 9">DSM 100277</strain>
    </source>
</reference>
<dbReference type="AlphaFoldDB" id="A0A2P4ESC3"/>
<evidence type="ECO:0000256" key="1">
    <source>
        <dbReference type="ARBA" id="ARBA00001933"/>
    </source>
</evidence>
<dbReference type="Gene3D" id="3.40.640.10">
    <property type="entry name" value="Type I PLP-dependent aspartate aminotransferase-like (Major domain)"/>
    <property type="match status" value="1"/>
</dbReference>
<sequence>MSQQRWAHRVQEIQPFHVMAVLARARALEAQGCDVVHMEIGEPDFTTPAPIIRAGQQALADGCTGYTPALGLPALRDAIAGLYRQRHGLELDPARVVVTPGGSAALLLVSALLVEPGRKVLMADPAYPCNRHFLRLVEGRAVLVPTGPETNYQLTPELIEQHWDSDCVAVLAASPANPTGTLLSREELAALSATCRRLGAELIVDEIYHGLTYGVDASSVLEVADDAFVLNSFSKYFGMTGWRLGWLVAPEAAVPELEKLAQNLYICAPHMAQQAALSAFNEESREICEIRRGAFQARRDFLLPAVRELGFKVPVTPQGAFYLYADMQALGGDSAGFCQHVIEREFVALTPGLDFGHHRAEQHLRLAYTTSLERLEQAVERIARALDSWSPAC</sequence>